<dbReference type="InterPro" id="IPR022577">
    <property type="entry name" value="TBCD_C"/>
</dbReference>
<dbReference type="PANTHER" id="PTHR12658">
    <property type="entry name" value="BETA-TUBULIN COFACTOR D"/>
    <property type="match status" value="1"/>
</dbReference>
<dbReference type="Proteomes" id="UP000232875">
    <property type="component" value="Unassembled WGS sequence"/>
</dbReference>
<feature type="domain" description="Tubulin-folding cofactor D ARM repeats" evidence="3">
    <location>
        <begin position="308"/>
        <end position="366"/>
    </location>
</feature>
<dbReference type="GO" id="GO:0007023">
    <property type="term" value="P:post-chaperonin tubulin folding pathway"/>
    <property type="evidence" value="ECO:0007669"/>
    <property type="project" value="InterPro"/>
</dbReference>
<accession>A0A2N1JDI8</accession>
<evidence type="ECO:0000313" key="5">
    <source>
        <dbReference type="Proteomes" id="UP000232875"/>
    </source>
</evidence>
<proteinExistence type="predicted"/>
<dbReference type="PANTHER" id="PTHR12658:SF0">
    <property type="entry name" value="TUBULIN-SPECIFIC CHAPERONE D"/>
    <property type="match status" value="1"/>
</dbReference>
<dbReference type="InterPro" id="IPR033162">
    <property type="entry name" value="TBCD"/>
</dbReference>
<dbReference type="OrthoDB" id="1735853at2759"/>
<evidence type="ECO:0000259" key="2">
    <source>
        <dbReference type="Pfam" id="PF12612"/>
    </source>
</evidence>
<evidence type="ECO:0000259" key="3">
    <source>
        <dbReference type="Pfam" id="PF25767"/>
    </source>
</evidence>
<dbReference type="InterPro" id="IPR016024">
    <property type="entry name" value="ARM-type_fold"/>
</dbReference>
<dbReference type="InterPro" id="IPR011989">
    <property type="entry name" value="ARM-like"/>
</dbReference>
<dbReference type="GO" id="GO:0007021">
    <property type="term" value="P:tubulin complex assembly"/>
    <property type="evidence" value="ECO:0007669"/>
    <property type="project" value="InterPro"/>
</dbReference>
<dbReference type="EMBL" id="KZ454989">
    <property type="protein sequence ID" value="PKI84620.1"/>
    <property type="molecule type" value="Genomic_DNA"/>
</dbReference>
<dbReference type="GO" id="GO:0048487">
    <property type="term" value="F:beta-tubulin binding"/>
    <property type="evidence" value="ECO:0007669"/>
    <property type="project" value="InterPro"/>
</dbReference>
<evidence type="ECO:0000256" key="1">
    <source>
        <dbReference type="ARBA" id="ARBA00023186"/>
    </source>
</evidence>
<dbReference type="AlphaFoldDB" id="A0A2N1JDI8"/>
<dbReference type="SUPFAM" id="SSF48371">
    <property type="entry name" value="ARM repeat"/>
    <property type="match status" value="2"/>
</dbReference>
<dbReference type="InterPro" id="IPR058033">
    <property type="entry name" value="ARM_TBCD_2nd"/>
</dbReference>
<keyword evidence="1" id="KW-0143">Chaperone</keyword>
<dbReference type="Gene3D" id="1.25.10.10">
    <property type="entry name" value="Leucine-rich Repeat Variant"/>
    <property type="match status" value="2"/>
</dbReference>
<name>A0A2N1JDI8_9BASI</name>
<dbReference type="GO" id="GO:0005096">
    <property type="term" value="F:GTPase activator activity"/>
    <property type="evidence" value="ECO:0007669"/>
    <property type="project" value="InterPro"/>
</dbReference>
<protein>
    <submittedName>
        <fullName evidence="4">Uncharacterized protein</fullName>
    </submittedName>
</protein>
<sequence length="1105" mass="121416">MPHETIAPDSAEGDAHISELVRFEGADAYFATQESFLALQLIYSDAQASELLTQLESEISVYQDQAYLLDPYLDRLISPSAQALQVLIQRQDPLEQEKRETVWRYCRLIYAYTKVRGYKIVMRFLPHDVADMQPLIAWLQQLLDEPARQKNVPWETVYILLLWLSLVALIPFDLENDDEQASIAERIVHMARTYLSYPGKERDGASVLLGNMLGRRAAQGAHFTAFLRWAELRMLASCSAFEATGILQTLCAITKHCDAHAIGPQYEGIAAVLALYAPWMYKSALVDRFRIKLTGRLAIQLLAADADDDRIDTLVDALLQALLYPDSNVRFSAAKGIARVCKRLPKDMSAQVVEAILDQLPENVRGADIPEAALAAAPPSQFDPDVVRAMDLIDVSAVSEASWHGVFLALAECTRRALISIDLLARTMYWTLHGLLFDLRRSANAVGNSVRDACCYVLWALARVRNTESLVPFLHSVAQRLVVIATLDREVTIRRAASAAFQEWVGRTSQIPFGIQVLRKTDFSAVGIRRHAYVDSAPAIAHYQEYRDALLAHIQRVCLVHWDVNVRVLGAIALQKIVAQERALLPDVVHVQIKALAEFDSARVHGALLALVHMCTILDSSQAPLAAAVMQGVLAIQPTLFSAPGASLLMETACRVVATSAPHGVTNNTDRVLELLHTAAARPEESVHEALAEAVEALQGTPVAAALLARLLDAWSDVSLDEQRSGALVLGALGADGAEQRLALLCNLFDPLAHVYVPDVETRRNAAKALSTTIKAAPALFATAANAAFIGLTDFTTDQRGDVGSWVRSACISALEDMVQTMRVSKMPIHHALMRTICVGMVPCVMERIDTLRATACSALGTIAAHAADDEGVPARGIVCAALGATPAIYRDARTAYPMVMPFLEIDSYRASILPTLAKTIGSRSESVVKDASDAFAHWMQQVDVSHVRSVLQDLLRAAACNVRDNRLFVPLLQTMYLVLERDVYTRDASHFDGLLLRMLRVANTHIGTVRSIPRIAAAARITVQSLRISTLKESATQYIAAFLTHRYPTVRMQTSEQLLLLLQTDADVDEALEECLLSTQWCTGTTEQVSSQTEQVIALLKNML</sequence>
<dbReference type="GO" id="GO:0000226">
    <property type="term" value="P:microtubule cytoskeleton organization"/>
    <property type="evidence" value="ECO:0007669"/>
    <property type="project" value="TreeGrafter"/>
</dbReference>
<feature type="domain" description="Tubulin-folding cofactor D C-terminal" evidence="2">
    <location>
        <begin position="838"/>
        <end position="1015"/>
    </location>
</feature>
<reference evidence="4 5" key="1">
    <citation type="submission" date="2017-10" db="EMBL/GenBank/DDBJ databases">
        <title>A novel species of cold-tolerant Malassezia isolated from bats.</title>
        <authorList>
            <person name="Lorch J.M."/>
            <person name="Palmer J.M."/>
            <person name="Vanderwolf K.J."/>
            <person name="Schmidt K.Z."/>
            <person name="Verant M.L."/>
            <person name="Weller T.J."/>
            <person name="Blehert D.S."/>
        </authorList>
    </citation>
    <scope>NUCLEOTIDE SEQUENCE [LARGE SCALE GENOMIC DNA]</scope>
    <source>
        <strain evidence="4 5">NWHC:44797-103</strain>
    </source>
</reference>
<evidence type="ECO:0000313" key="4">
    <source>
        <dbReference type="EMBL" id="PKI84620.1"/>
    </source>
</evidence>
<feature type="domain" description="Tubulin-folding cofactor D ARM repeats" evidence="3">
    <location>
        <begin position="382"/>
        <end position="515"/>
    </location>
</feature>
<dbReference type="Pfam" id="PF23579">
    <property type="entry name" value="ARM_TBCD"/>
    <property type="match status" value="1"/>
</dbReference>
<dbReference type="Pfam" id="PF25767">
    <property type="entry name" value="ARM_TBCD_2nd"/>
    <property type="match status" value="2"/>
</dbReference>
<keyword evidence="5" id="KW-1185">Reference proteome</keyword>
<organism evidence="4 5">
    <name type="scientific">Malassezia vespertilionis</name>
    <dbReference type="NCBI Taxonomy" id="2020962"/>
    <lineage>
        <taxon>Eukaryota</taxon>
        <taxon>Fungi</taxon>
        <taxon>Dikarya</taxon>
        <taxon>Basidiomycota</taxon>
        <taxon>Ustilaginomycotina</taxon>
        <taxon>Malasseziomycetes</taxon>
        <taxon>Malasseziales</taxon>
        <taxon>Malasseziaceae</taxon>
        <taxon>Malassezia</taxon>
    </lineage>
</organism>
<dbReference type="STRING" id="2020962.A0A2N1JDI8"/>
<gene>
    <name evidence="4" type="ORF">MVES_001768</name>
</gene>
<dbReference type="Pfam" id="PF12612">
    <property type="entry name" value="TFCD_C"/>
    <property type="match status" value="1"/>
</dbReference>